<sequence>MFSFLDMINSSLSYFNIKPTLKNKIYVVIATLGDGYLIYVTWRLFANQVWVRALLYCLAVLFLTYYLYLNAVYYFLNRTSKLDFLSPWLSKVTGTAPSPETGKLPRRRMMQPLNQAAGYYEGHDVVKAQVEMDAVERQNLQHLVDSLVADKLLLAEYDGMNEAEILAQYRATKEPVTALNHGQTLPYYELVHEPSQHRLEIYAGRNEMEKVKVGHITKIGLTDAHEARMQYQLYLAKLFITGGPNKIAGRRDSTILTDGDFGLDAYLAYRDRNSSK</sequence>
<organism evidence="2 3">
    <name type="scientific">Limosilactobacillus alvi</name>
    <dbReference type="NCBI Taxonomy" id="990412"/>
    <lineage>
        <taxon>Bacteria</taxon>
        <taxon>Bacillati</taxon>
        <taxon>Bacillota</taxon>
        <taxon>Bacilli</taxon>
        <taxon>Lactobacillales</taxon>
        <taxon>Lactobacillaceae</taxon>
        <taxon>Limosilactobacillus</taxon>
    </lineage>
</organism>
<keyword evidence="1" id="KW-0472">Membrane</keyword>
<feature type="transmembrane region" description="Helical" evidence="1">
    <location>
        <begin position="25"/>
        <end position="46"/>
    </location>
</feature>
<comment type="caution">
    <text evidence="2">The sequence shown here is derived from an EMBL/GenBank/DDBJ whole genome shotgun (WGS) entry which is preliminary data.</text>
</comment>
<keyword evidence="3" id="KW-1185">Reference proteome</keyword>
<keyword evidence="1" id="KW-0812">Transmembrane</keyword>
<dbReference type="Proteomes" id="UP000776629">
    <property type="component" value="Unassembled WGS sequence"/>
</dbReference>
<protein>
    <submittedName>
        <fullName evidence="2">Uncharacterized protein</fullName>
    </submittedName>
</protein>
<dbReference type="Pfam" id="PF20386">
    <property type="entry name" value="DUF6681"/>
    <property type="match status" value="1"/>
</dbReference>
<gene>
    <name evidence="2" type="ORF">H5993_07570</name>
</gene>
<feature type="transmembrane region" description="Helical" evidence="1">
    <location>
        <begin position="53"/>
        <end position="76"/>
    </location>
</feature>
<name>A0ABS2EQ86_9LACO</name>
<accession>A0ABS2EQ86</accession>
<evidence type="ECO:0000313" key="3">
    <source>
        <dbReference type="Proteomes" id="UP000776629"/>
    </source>
</evidence>
<evidence type="ECO:0000313" key="2">
    <source>
        <dbReference type="EMBL" id="MBM6754614.1"/>
    </source>
</evidence>
<dbReference type="InterPro" id="IPR046503">
    <property type="entry name" value="DUF6681"/>
</dbReference>
<evidence type="ECO:0000256" key="1">
    <source>
        <dbReference type="SAM" id="Phobius"/>
    </source>
</evidence>
<proteinExistence type="predicted"/>
<keyword evidence="1" id="KW-1133">Transmembrane helix</keyword>
<dbReference type="EMBL" id="JACJJQ010000038">
    <property type="protein sequence ID" value="MBM6754614.1"/>
    <property type="molecule type" value="Genomic_DNA"/>
</dbReference>
<reference evidence="2 3" key="1">
    <citation type="journal article" date="2021" name="Sci. Rep.">
        <title>The distribution of antibiotic resistance genes in chicken gut microbiota commensals.</title>
        <authorList>
            <person name="Juricova H."/>
            <person name="Matiasovicova J."/>
            <person name="Kubasova T."/>
            <person name="Cejkova D."/>
            <person name="Rychlik I."/>
        </authorList>
    </citation>
    <scope>NUCLEOTIDE SEQUENCE [LARGE SCALE GENOMIC DNA]</scope>
    <source>
        <strain evidence="2 3">An810</strain>
    </source>
</reference>
<dbReference type="RefSeq" id="WP_204776881.1">
    <property type="nucleotide sequence ID" value="NZ_JACJJQ010000038.1"/>
</dbReference>